<dbReference type="InterPro" id="IPR045351">
    <property type="entry name" value="DUF6531"/>
</dbReference>
<gene>
    <name evidence="6" type="ORF">GGD71_004972</name>
</gene>
<dbReference type="Pfam" id="PF25023">
    <property type="entry name" value="TEN_YD-shell"/>
    <property type="match status" value="1"/>
</dbReference>
<keyword evidence="1" id="KW-0677">Repeat</keyword>
<feature type="domain" description="Teneurin-like YD-shell" evidence="5">
    <location>
        <begin position="1116"/>
        <end position="1298"/>
    </location>
</feature>
<dbReference type="NCBIfam" id="TIGR03696">
    <property type="entry name" value="Rhs_assc_core"/>
    <property type="match status" value="1"/>
</dbReference>
<organism evidence="6 7">
    <name type="scientific">Variovorax guangxiensis</name>
    <dbReference type="NCBI Taxonomy" id="1775474"/>
    <lineage>
        <taxon>Bacteria</taxon>
        <taxon>Pseudomonadati</taxon>
        <taxon>Pseudomonadota</taxon>
        <taxon>Betaproteobacteria</taxon>
        <taxon>Burkholderiales</taxon>
        <taxon>Comamonadaceae</taxon>
        <taxon>Variovorax</taxon>
    </lineage>
</organism>
<dbReference type="PANTHER" id="PTHR32305">
    <property type="match status" value="1"/>
</dbReference>
<name>A0A840G4J0_9BURK</name>
<dbReference type="Pfam" id="PF03527">
    <property type="entry name" value="RHS"/>
    <property type="match status" value="1"/>
</dbReference>
<evidence type="ECO:0000313" key="7">
    <source>
        <dbReference type="Proteomes" id="UP000524450"/>
    </source>
</evidence>
<proteinExistence type="predicted"/>
<dbReference type="InterPro" id="IPR001826">
    <property type="entry name" value="RHS"/>
</dbReference>
<comment type="caution">
    <text evidence="6">The sequence shown here is derived from an EMBL/GenBank/DDBJ whole genome shotgun (WGS) entry which is preliminary data.</text>
</comment>
<dbReference type="InterPro" id="IPR006530">
    <property type="entry name" value="YD"/>
</dbReference>
<feature type="region of interest" description="Disordered" evidence="2">
    <location>
        <begin position="1"/>
        <end position="28"/>
    </location>
</feature>
<dbReference type="Gene3D" id="2.180.10.10">
    <property type="entry name" value="RHS repeat-associated core"/>
    <property type="match status" value="3"/>
</dbReference>
<dbReference type="InterPro" id="IPR031325">
    <property type="entry name" value="RHS_repeat"/>
</dbReference>
<dbReference type="RefSeq" id="WP_260319412.1">
    <property type="nucleotide sequence ID" value="NZ_JACIFZ010000006.1"/>
</dbReference>
<dbReference type="InterPro" id="IPR056823">
    <property type="entry name" value="TEN-like_YD-shell"/>
</dbReference>
<dbReference type="Pfam" id="PF20148">
    <property type="entry name" value="DUF6531"/>
    <property type="match status" value="1"/>
</dbReference>
<dbReference type="InterPro" id="IPR050708">
    <property type="entry name" value="T6SS_VgrG/RHS"/>
</dbReference>
<dbReference type="PANTHER" id="PTHR32305:SF15">
    <property type="entry name" value="PROTEIN RHSA-RELATED"/>
    <property type="match status" value="1"/>
</dbReference>
<evidence type="ECO:0000259" key="3">
    <source>
        <dbReference type="Pfam" id="PF03527"/>
    </source>
</evidence>
<accession>A0A840G4J0</accession>
<evidence type="ECO:0000313" key="6">
    <source>
        <dbReference type="EMBL" id="MBB4224181.1"/>
    </source>
</evidence>
<evidence type="ECO:0000256" key="1">
    <source>
        <dbReference type="ARBA" id="ARBA00022737"/>
    </source>
</evidence>
<dbReference type="PRINTS" id="PR00394">
    <property type="entry name" value="RHSPROTEIN"/>
</dbReference>
<dbReference type="Proteomes" id="UP000524450">
    <property type="component" value="Unassembled WGS sequence"/>
</dbReference>
<evidence type="ECO:0000259" key="5">
    <source>
        <dbReference type="Pfam" id="PF25023"/>
    </source>
</evidence>
<sequence length="1614" mass="178463">MGSGTPQRPPSGTHQGQPAPTSIAEREPQTAVAPLNTIAKEDIAAASKAVDEWLRSFTGGYVTLDRLTTVLGSIPIVGNIMALVDVFLDIVTILDKKSTDAVTRFLNWASLGINLIGLIPAPPTMAAARMSLRPTLHLVRQELLHGARNLGQTIVTILVGHLNASIVGELETFIDGAIARLSGILEDCARLSDSILDNLIGILQRVLGGQELFTVARPGAPETNDYDPRTQSTWSGMWRRAVKYSEGTARRAANYAARKAAAYLPESVRARVSEVIESLVVLKADFRRQLTDLANQELQGSIMWLLRQLLSAMAQKKSLRAAIMSPGAGAEATKSRPGTRVEHVRVQAPAHGDPGCKNCPLSGTTVPSASRFAISLATGCESFTHVDFTLVAPLPITWARTYRSNLGAFDEGTLGARWLTPYSTRVDIATPTQGPRAGEPSLVYHGADGRSHAYPLLAVGQSYRDAIEEVTLTRLSERLLALDFSKPVSSGESGDWREVYELVDTSARKVATQGRQHFRLVALHAGKEASIGLRYDHVIAATGEQVLSDIVSKQGDVTVAHVGTRPDTRSGLIASLWEIKGGQIVRQLAGYVHGAEGDLVAAQDENGETWNYSYSHHLVTRYTDRTGRGINLEYDGTGVDARAVREWSDDGSFALRLEWDRNIRLTYATDALGGETWYYYDILGYTYRIIHPDKRQEWFFRDEAKNITRHVHTDGSTDDFSYDADGNLRTHTRADGSQVHFAHDKRGRVTGLRDAEGGVWKRDYDADGNLVEEIDPLEHKTAYAYDQAGRPVRITDAKGGAKTLTYTPAGQLASHTDCSGKTTRWEYDEQGRLVKATDAMGQGTRYRYTGANERGKAAAAANANRTGRLEEMILPDNTSEHFVHDAEGRLLAHTDALGRRTSYDYTRSGLVSRRTDAAGHTLRYRWDLLGRLSELHNENGSRYDFRYDPVGRLLEEVGFDRKTTRYRYEDSTGVLAEVAEGDHTTMLQFDAIGRLTERRAGGVAESFAYDRNGRLVEAGNSDAKLQWFYDPAGNLTREHQHYVEGALTAVWQHGYDELNQRVATIRPDGHVTQWLTYGSGHVHGLLVDGQDIVGFERDDLHREIGREQANGLLQKQSYDPAGRLLEQQISQTRRDALQPTGIRRSYQYDKAGQLIAIGDSRRGNLSYRYDPVGRLLEANSRLGRETFAFDPAGNIGNPSSEAEGTVQPTGRITNRAAVRAGGNGLSLAGKLMDNLLKDYAGTRYKWDERGNLIERSRNGEKTVFTWDGYNRLRSAETFGETTSFSYDPLGRRIAKRSRHACTLFGWDGDTLAFESTQSIEGQQEQAWRGDSVHYIHEPGSFVPLVQIRQAQAVVLSRTTDVKALMADNGGRYDIELDPLWNGEQSRVPALFAREEVAFYQCDHLGTPQELTDHEGRVAWSASYKAWGEARQTISEAGRKAGFRNPIRFQGQYWDEETGLHYNRYRYYDPQTGRFISKDPIGLNGGINVFEYANNAIEWVDPLGLSAASDLPKMKGLSVPNVASTLNGSGFAKKKDNGVNETWEHADGSEVRVHKYGNKCTCPYKSGNNAHVHKEDPGGNQLNDRGIVSVDPGETHVGIRNPIDLPFVRGRAHGS</sequence>
<dbReference type="Pfam" id="PF05593">
    <property type="entry name" value="RHS_repeat"/>
    <property type="match status" value="4"/>
</dbReference>
<feature type="compositionally biased region" description="Polar residues" evidence="2">
    <location>
        <begin position="1"/>
        <end position="20"/>
    </location>
</feature>
<dbReference type="EMBL" id="JACIFZ010000006">
    <property type="protein sequence ID" value="MBB4224181.1"/>
    <property type="molecule type" value="Genomic_DNA"/>
</dbReference>
<dbReference type="CDD" id="cd20743">
    <property type="entry name" value="FIX_RhsA-like"/>
    <property type="match status" value="1"/>
</dbReference>
<feature type="domain" description="DUF6531" evidence="4">
    <location>
        <begin position="374"/>
        <end position="454"/>
    </location>
</feature>
<dbReference type="NCBIfam" id="TIGR01643">
    <property type="entry name" value="YD_repeat_2x"/>
    <property type="match status" value="5"/>
</dbReference>
<feature type="domain" description="RHS protein conserved region" evidence="3">
    <location>
        <begin position="1396"/>
        <end position="1431"/>
    </location>
</feature>
<reference evidence="6 7" key="1">
    <citation type="submission" date="2020-08" db="EMBL/GenBank/DDBJ databases">
        <title>Genomic Encyclopedia of Type Strains, Phase IV (KMG-V): Genome sequencing to study the core and pangenomes of soil and plant-associated prokaryotes.</title>
        <authorList>
            <person name="Whitman W."/>
        </authorList>
    </citation>
    <scope>NUCLEOTIDE SEQUENCE [LARGE SCALE GENOMIC DNA]</scope>
    <source>
        <strain evidence="6 7">34/80</strain>
    </source>
</reference>
<protein>
    <submittedName>
        <fullName evidence="6">RHS repeat-associated protein</fullName>
    </submittedName>
</protein>
<dbReference type="InterPro" id="IPR022385">
    <property type="entry name" value="Rhs_assc_core"/>
</dbReference>
<evidence type="ECO:0000259" key="4">
    <source>
        <dbReference type="Pfam" id="PF20148"/>
    </source>
</evidence>
<evidence type="ECO:0000256" key="2">
    <source>
        <dbReference type="SAM" id="MobiDB-lite"/>
    </source>
</evidence>